<protein>
    <submittedName>
        <fullName evidence="1">Uncharacterized protein</fullName>
    </submittedName>
</protein>
<proteinExistence type="predicted"/>
<reference evidence="1 2" key="1">
    <citation type="submission" date="2021-06" db="EMBL/GenBank/DDBJ databases">
        <title>Caerostris darwini draft genome.</title>
        <authorList>
            <person name="Kono N."/>
            <person name="Arakawa K."/>
        </authorList>
    </citation>
    <scope>NUCLEOTIDE SEQUENCE [LARGE SCALE GENOMIC DNA]</scope>
</reference>
<comment type="caution">
    <text evidence="1">The sequence shown here is derived from an EMBL/GenBank/DDBJ whole genome shotgun (WGS) entry which is preliminary data.</text>
</comment>
<name>A0AAV4WC02_9ARAC</name>
<evidence type="ECO:0000313" key="1">
    <source>
        <dbReference type="EMBL" id="GIY79486.1"/>
    </source>
</evidence>
<keyword evidence="2" id="KW-1185">Reference proteome</keyword>
<sequence>MPQRFKVTFIPNKQQSQGAWHHTSLKNVTPFRLGDPISNLPHATRRAAANLNSVNVSFRACPFSPLLCPPPTCPPGLVTNDNRLGDPISNLPHATRRAAANLNSVNVSFRACPFSPLLYPLPSAHQGLLPMTTDNRDFYVSVNLFDLKYEHNLMLNYNTGYAYKRRLGCNQHHSSTHFKGLRKVDYNKCRSLMIVQLSDSMFEYGHRDVVRKNEIHALLFCIQLERE</sequence>
<dbReference type="EMBL" id="BPLQ01014412">
    <property type="protein sequence ID" value="GIY79486.1"/>
    <property type="molecule type" value="Genomic_DNA"/>
</dbReference>
<organism evidence="1 2">
    <name type="scientific">Caerostris darwini</name>
    <dbReference type="NCBI Taxonomy" id="1538125"/>
    <lineage>
        <taxon>Eukaryota</taxon>
        <taxon>Metazoa</taxon>
        <taxon>Ecdysozoa</taxon>
        <taxon>Arthropoda</taxon>
        <taxon>Chelicerata</taxon>
        <taxon>Arachnida</taxon>
        <taxon>Araneae</taxon>
        <taxon>Araneomorphae</taxon>
        <taxon>Entelegynae</taxon>
        <taxon>Araneoidea</taxon>
        <taxon>Araneidae</taxon>
        <taxon>Caerostris</taxon>
    </lineage>
</organism>
<dbReference type="Proteomes" id="UP001054837">
    <property type="component" value="Unassembled WGS sequence"/>
</dbReference>
<dbReference type="AlphaFoldDB" id="A0AAV4WC02"/>
<gene>
    <name evidence="1" type="ORF">CDAR_41801</name>
</gene>
<evidence type="ECO:0000313" key="2">
    <source>
        <dbReference type="Proteomes" id="UP001054837"/>
    </source>
</evidence>
<accession>A0AAV4WC02</accession>